<dbReference type="OrthoDB" id="7960946at2"/>
<evidence type="ECO:0000313" key="1">
    <source>
        <dbReference type="EMBL" id="RAI33774.1"/>
    </source>
</evidence>
<evidence type="ECO:0000313" key="2">
    <source>
        <dbReference type="Proteomes" id="UP000248863"/>
    </source>
</evidence>
<name>A0A327K783_9BRAD</name>
<dbReference type="EMBL" id="NPEU01000341">
    <property type="protein sequence ID" value="RAI33774.1"/>
    <property type="molecule type" value="Genomic_DNA"/>
</dbReference>
<reference evidence="1 2" key="1">
    <citation type="submission" date="2017-07" db="EMBL/GenBank/DDBJ databases">
        <title>Draft Genome Sequences of Select Purple Nonsulfur Bacteria.</title>
        <authorList>
            <person name="Lasarre B."/>
            <person name="Mckinlay J.B."/>
        </authorList>
    </citation>
    <scope>NUCLEOTIDE SEQUENCE [LARGE SCALE GENOMIC DNA]</scope>
    <source>
        <strain evidence="1 2">DSM 11907</strain>
    </source>
</reference>
<organism evidence="1 2">
    <name type="scientific">Rhodoplanes elegans</name>
    <dbReference type="NCBI Taxonomy" id="29408"/>
    <lineage>
        <taxon>Bacteria</taxon>
        <taxon>Pseudomonadati</taxon>
        <taxon>Pseudomonadota</taxon>
        <taxon>Alphaproteobacteria</taxon>
        <taxon>Hyphomicrobiales</taxon>
        <taxon>Nitrobacteraceae</taxon>
        <taxon>Rhodoplanes</taxon>
    </lineage>
</organism>
<accession>A0A327K783</accession>
<gene>
    <name evidence="1" type="ORF">CH338_21990</name>
</gene>
<dbReference type="RefSeq" id="WP_111359239.1">
    <property type="nucleotide sequence ID" value="NZ_NHSK01000069.1"/>
</dbReference>
<proteinExistence type="predicted"/>
<keyword evidence="2" id="KW-1185">Reference proteome</keyword>
<protein>
    <submittedName>
        <fullName evidence="1">Uncharacterized protein</fullName>
    </submittedName>
</protein>
<sequence length="86" mass="8835">MTTLTVLETLHKARSLVADGTCPGVFEAVRSLAGEASGLTRDCVYYALLDTVATGGAASLSGLQRTNGAALALFDATIARLAARLH</sequence>
<dbReference type="AlphaFoldDB" id="A0A327K783"/>
<dbReference type="Proteomes" id="UP000248863">
    <property type="component" value="Unassembled WGS sequence"/>
</dbReference>
<comment type="caution">
    <text evidence="1">The sequence shown here is derived from an EMBL/GenBank/DDBJ whole genome shotgun (WGS) entry which is preliminary data.</text>
</comment>